<dbReference type="InterPro" id="IPR013083">
    <property type="entry name" value="Znf_RING/FYVE/PHD"/>
</dbReference>
<gene>
    <name evidence="2" type="ORF">DILT_LOCUS17194</name>
</gene>
<protein>
    <recommendedName>
        <fullName evidence="4">PHD-type domain-containing protein</fullName>
    </recommendedName>
</protein>
<reference evidence="2 3" key="1">
    <citation type="submission" date="2018-11" db="EMBL/GenBank/DDBJ databases">
        <authorList>
            <consortium name="Pathogen Informatics"/>
        </authorList>
    </citation>
    <scope>NUCLEOTIDE SEQUENCE [LARGE SCALE GENOMIC DNA]</scope>
</reference>
<evidence type="ECO:0000313" key="2">
    <source>
        <dbReference type="EMBL" id="VDN36998.1"/>
    </source>
</evidence>
<keyword evidence="3" id="KW-1185">Reference proteome</keyword>
<proteinExistence type="predicted"/>
<dbReference type="InterPro" id="IPR011011">
    <property type="entry name" value="Znf_FYVE_PHD"/>
</dbReference>
<accession>A0A3P7NMX1</accession>
<organism evidence="2 3">
    <name type="scientific">Dibothriocephalus latus</name>
    <name type="common">Fish tapeworm</name>
    <name type="synonym">Diphyllobothrium latum</name>
    <dbReference type="NCBI Taxonomy" id="60516"/>
    <lineage>
        <taxon>Eukaryota</taxon>
        <taxon>Metazoa</taxon>
        <taxon>Spiralia</taxon>
        <taxon>Lophotrochozoa</taxon>
        <taxon>Platyhelminthes</taxon>
        <taxon>Cestoda</taxon>
        <taxon>Eucestoda</taxon>
        <taxon>Diphyllobothriidea</taxon>
        <taxon>Diphyllobothriidae</taxon>
        <taxon>Dibothriocephalus</taxon>
    </lineage>
</organism>
<dbReference type="Gene3D" id="3.30.40.10">
    <property type="entry name" value="Zinc/RING finger domain, C3HC4 (zinc finger)"/>
    <property type="match status" value="1"/>
</dbReference>
<dbReference type="AlphaFoldDB" id="A0A3P7NMX1"/>
<dbReference type="OrthoDB" id="422362at2759"/>
<name>A0A3P7NMX1_DIBLA</name>
<sequence>MQESKTLLFPPAASSLETKSKPDSPSSDAAIQPDTAACSEEPQLSSSAEPLDRKNGPPEAQPMLKDVEKVEATDDVIQLPDVSSNPKSVEDSKLTELNIDVSSVQTDKDKKSSLDPPINKLLLPELRRSQLAGMFRPANVSWCFICSKGGRIICCESCPASFHQECLKLDECSITISSK</sequence>
<evidence type="ECO:0000256" key="1">
    <source>
        <dbReference type="SAM" id="MobiDB-lite"/>
    </source>
</evidence>
<evidence type="ECO:0008006" key="4">
    <source>
        <dbReference type="Google" id="ProtNLM"/>
    </source>
</evidence>
<dbReference type="Proteomes" id="UP000281553">
    <property type="component" value="Unassembled WGS sequence"/>
</dbReference>
<dbReference type="CDD" id="cd15567">
    <property type="entry name" value="PHD4_NSD"/>
    <property type="match status" value="1"/>
</dbReference>
<evidence type="ECO:0000313" key="3">
    <source>
        <dbReference type="Proteomes" id="UP000281553"/>
    </source>
</evidence>
<feature type="region of interest" description="Disordered" evidence="1">
    <location>
        <begin position="1"/>
        <end position="93"/>
    </location>
</feature>
<dbReference type="SUPFAM" id="SSF57903">
    <property type="entry name" value="FYVE/PHD zinc finger"/>
    <property type="match status" value="1"/>
</dbReference>
<dbReference type="EMBL" id="UYRU01089983">
    <property type="protein sequence ID" value="VDN36998.1"/>
    <property type="molecule type" value="Genomic_DNA"/>
</dbReference>